<proteinExistence type="predicted"/>
<dbReference type="AlphaFoldDB" id="A0A844TGZ3"/>
<dbReference type="OrthoDB" id="8224561at2"/>
<evidence type="ECO:0000313" key="1">
    <source>
        <dbReference type="EMBL" id="MVT75889.1"/>
    </source>
</evidence>
<keyword evidence="2" id="KW-1185">Reference proteome</keyword>
<name>A0A844TGZ3_9BRAD</name>
<dbReference type="RefSeq" id="WP_157331884.1">
    <property type="nucleotide sequence ID" value="NZ_JANADL010000018.1"/>
</dbReference>
<gene>
    <name evidence="1" type="ORF">GPL20_23060</name>
</gene>
<reference evidence="1 2" key="1">
    <citation type="submission" date="2019-12" db="EMBL/GenBank/DDBJ databases">
        <title>Draft genome sequences Bradyrhizobium cajani AMBPC1010, Bradyrhizobium pachyrhizi AMBPC1040 and Bradyrhizobium yuanmingense ALSPC3051, three plant growth promoting strains isolated from nodules of Cajanus cajan L. in Dominican Republic.</title>
        <authorList>
            <person name="Flores-Felix J.D."/>
            <person name="Araujo J."/>
            <person name="Diaz-Alcantara C."/>
            <person name="Gonzalez-Andres F."/>
            <person name="Velazquez E."/>
        </authorList>
    </citation>
    <scope>NUCLEOTIDE SEQUENCE [LARGE SCALE GENOMIC DNA]</scope>
    <source>
        <strain evidence="1 2">1010</strain>
    </source>
</reference>
<accession>A0A844TGZ3</accession>
<evidence type="ECO:0000313" key="2">
    <source>
        <dbReference type="Proteomes" id="UP000449969"/>
    </source>
</evidence>
<comment type="caution">
    <text evidence="1">The sequence shown here is derived from an EMBL/GenBank/DDBJ whole genome shotgun (WGS) entry which is preliminary data.</text>
</comment>
<organism evidence="1 2">
    <name type="scientific">Bradyrhizobium cajani</name>
    <dbReference type="NCBI Taxonomy" id="1928661"/>
    <lineage>
        <taxon>Bacteria</taxon>
        <taxon>Pseudomonadati</taxon>
        <taxon>Pseudomonadota</taxon>
        <taxon>Alphaproteobacteria</taxon>
        <taxon>Hyphomicrobiales</taxon>
        <taxon>Nitrobacteraceae</taxon>
        <taxon>Bradyrhizobium</taxon>
    </lineage>
</organism>
<dbReference type="Proteomes" id="UP000449969">
    <property type="component" value="Unassembled WGS sequence"/>
</dbReference>
<protein>
    <submittedName>
        <fullName evidence="1">Uncharacterized protein</fullName>
    </submittedName>
</protein>
<dbReference type="EMBL" id="WQNE01000020">
    <property type="protein sequence ID" value="MVT75889.1"/>
    <property type="molecule type" value="Genomic_DNA"/>
</dbReference>
<sequence length="311" mass="35498">MADVRLSRSDLHRIAELKWRNVPPGIPSELAIEFMGKLIGGSTIRKLTSGMKEFGPAIVSYERFKKHCELNPSWGAAAWRISRENARIGKGSRLRKLTHCKRGHSLADARMRVTKQGWRIRQCVVCRDAARNKCEPPEKLREVKAMLVAQKPIAEITGQWLRGKKRKVICNSVYFYNARKADPEFDRFVREHTADSVSRAQTLRWSLLRTRAITAARREEANDYAAIRALIPAYVSDPDEIVSRIIEDILTGALKRSDAPQRVKWFIQEHAKQFPTKYRKFGDSPLLSLDEALFDDGSGVRGDNVSRGLWD</sequence>